<evidence type="ECO:0000313" key="1">
    <source>
        <dbReference type="EMBL" id="EGT39456.1"/>
    </source>
</evidence>
<dbReference type="AlphaFoldDB" id="G0NX88"/>
<accession>G0NX88</accession>
<protein>
    <submittedName>
        <fullName evidence="1">Uncharacterized protein</fullName>
    </submittedName>
</protein>
<reference evidence="2" key="1">
    <citation type="submission" date="2011-07" db="EMBL/GenBank/DDBJ databases">
        <authorList>
            <consortium name="Caenorhabditis brenneri Sequencing and Analysis Consortium"/>
            <person name="Wilson R.K."/>
        </authorList>
    </citation>
    <scope>NUCLEOTIDE SEQUENCE [LARGE SCALE GENOMIC DNA]</scope>
    <source>
        <strain evidence="2">PB2801</strain>
    </source>
</reference>
<evidence type="ECO:0000313" key="2">
    <source>
        <dbReference type="Proteomes" id="UP000008068"/>
    </source>
</evidence>
<dbReference type="eggNOG" id="KOG0200">
    <property type="taxonomic scope" value="Eukaryota"/>
</dbReference>
<proteinExistence type="predicted"/>
<dbReference type="OrthoDB" id="5833399at2759"/>
<dbReference type="STRING" id="135651.G0NX88"/>
<dbReference type="Proteomes" id="UP000008068">
    <property type="component" value="Unassembled WGS sequence"/>
</dbReference>
<name>G0NX88_CAEBE</name>
<dbReference type="InParanoid" id="G0NX88"/>
<gene>
    <name evidence="1" type="ORF">CAEBREN_28598</name>
</gene>
<dbReference type="EMBL" id="GL379970">
    <property type="protein sequence ID" value="EGT39456.1"/>
    <property type="molecule type" value="Genomic_DNA"/>
</dbReference>
<dbReference type="HOGENOM" id="CLU_1994611_0_0_1"/>
<sequence length="125" mass="14036">MLFHASDSITDSCYDETLKVCATPTTTEPPTTVTTTPAPKPTIDPEFQKDWQIQYLFAITNRTTQDQFNNLVKYISDPLQDCNGRAIIIRFLARNNTGSDWFTDVTLVASYLQQLKPDEVLIGSG</sequence>
<organism evidence="2">
    <name type="scientific">Caenorhabditis brenneri</name>
    <name type="common">Nematode worm</name>
    <dbReference type="NCBI Taxonomy" id="135651"/>
    <lineage>
        <taxon>Eukaryota</taxon>
        <taxon>Metazoa</taxon>
        <taxon>Ecdysozoa</taxon>
        <taxon>Nematoda</taxon>
        <taxon>Chromadorea</taxon>
        <taxon>Rhabditida</taxon>
        <taxon>Rhabditina</taxon>
        <taxon>Rhabditomorpha</taxon>
        <taxon>Rhabditoidea</taxon>
        <taxon>Rhabditidae</taxon>
        <taxon>Peloderinae</taxon>
        <taxon>Caenorhabditis</taxon>
    </lineage>
</organism>
<keyword evidence="2" id="KW-1185">Reference proteome</keyword>